<dbReference type="InterPro" id="IPR004796">
    <property type="entry name" value="PTS_IIC_cello"/>
</dbReference>
<dbReference type="GeneID" id="96780030"/>
<protein>
    <recommendedName>
        <fullName evidence="8">Permease IIC component</fullName>
    </recommendedName>
</protein>
<dbReference type="PANTHER" id="PTHR33989">
    <property type="match status" value="1"/>
</dbReference>
<dbReference type="RefSeq" id="WP_154408227.1">
    <property type="nucleotide sequence ID" value="NZ_JBGVOU010000086.1"/>
</dbReference>
<feature type="transmembrane region" description="Helical" evidence="9">
    <location>
        <begin position="387"/>
        <end position="416"/>
    </location>
</feature>
<gene>
    <name evidence="11" type="ORF">FYJ84_13940</name>
</gene>
<dbReference type="NCBIfam" id="TIGR00410">
    <property type="entry name" value="lacE"/>
    <property type="match status" value="1"/>
</dbReference>
<keyword evidence="5 9" id="KW-0812">Transmembrane</keyword>
<name>A0A6I2UM88_9FIRM</name>
<evidence type="ECO:0000313" key="11">
    <source>
        <dbReference type="EMBL" id="MSU10062.1"/>
    </source>
</evidence>
<evidence type="ECO:0000256" key="1">
    <source>
        <dbReference type="ARBA" id="ARBA00004651"/>
    </source>
</evidence>
<evidence type="ECO:0000256" key="3">
    <source>
        <dbReference type="ARBA" id="ARBA00022475"/>
    </source>
</evidence>
<dbReference type="PROSITE" id="PS51105">
    <property type="entry name" value="PTS_EIIC_TYPE_3"/>
    <property type="match status" value="1"/>
</dbReference>
<proteinExistence type="predicted"/>
<comment type="subcellular location">
    <subcellularLocation>
        <location evidence="1">Cell membrane</location>
        <topology evidence="1">Multi-pass membrane protein</topology>
    </subcellularLocation>
</comment>
<evidence type="ECO:0000256" key="7">
    <source>
        <dbReference type="ARBA" id="ARBA00023136"/>
    </source>
</evidence>
<evidence type="ECO:0000313" key="12">
    <source>
        <dbReference type="Proteomes" id="UP000433181"/>
    </source>
</evidence>
<feature type="transmembrane region" description="Helical" evidence="9">
    <location>
        <begin position="347"/>
        <end position="367"/>
    </location>
</feature>
<evidence type="ECO:0000256" key="2">
    <source>
        <dbReference type="ARBA" id="ARBA00022448"/>
    </source>
</evidence>
<evidence type="ECO:0000256" key="4">
    <source>
        <dbReference type="ARBA" id="ARBA00022597"/>
    </source>
</evidence>
<accession>A0A6I2UM88</accession>
<dbReference type="GO" id="GO:1901264">
    <property type="term" value="P:carbohydrate derivative transport"/>
    <property type="evidence" value="ECO:0007669"/>
    <property type="project" value="TreeGrafter"/>
</dbReference>
<evidence type="ECO:0000256" key="5">
    <source>
        <dbReference type="ARBA" id="ARBA00022692"/>
    </source>
</evidence>
<feature type="transmembrane region" description="Helical" evidence="9">
    <location>
        <begin position="136"/>
        <end position="159"/>
    </location>
</feature>
<comment type="function">
    <text evidence="8">The phosphoenolpyruvate-dependent sugar phosphotransferase system (PTS), a major carbohydrate active -transport system, catalyzes the phosphorylation of incoming sugar substrates concomitant with their translocation across the cell membrane.</text>
</comment>
<dbReference type="GO" id="GO:0008982">
    <property type="term" value="F:protein-N(PI)-phosphohistidine-sugar phosphotransferase activity"/>
    <property type="evidence" value="ECO:0007669"/>
    <property type="project" value="UniProtKB-UniRule"/>
</dbReference>
<keyword evidence="4 8" id="KW-0762">Sugar transport</keyword>
<feature type="transmembrane region" description="Helical" evidence="9">
    <location>
        <begin position="291"/>
        <end position="312"/>
    </location>
</feature>
<dbReference type="AlphaFoldDB" id="A0A6I2UM88"/>
<dbReference type="PIRSF" id="PIRSF006351">
    <property type="entry name" value="PTS_EIIC-Cellobiose"/>
    <property type="match status" value="1"/>
</dbReference>
<dbReference type="Pfam" id="PF02378">
    <property type="entry name" value="PTS_EIIC"/>
    <property type="match status" value="1"/>
</dbReference>
<evidence type="ECO:0000259" key="10">
    <source>
        <dbReference type="PROSITE" id="PS51105"/>
    </source>
</evidence>
<dbReference type="InterPro" id="IPR003352">
    <property type="entry name" value="PTS_EIIC"/>
</dbReference>
<feature type="transmembrane region" description="Helical" evidence="9">
    <location>
        <begin position="66"/>
        <end position="91"/>
    </location>
</feature>
<feature type="domain" description="PTS EIIC type-3" evidence="10">
    <location>
        <begin position="6"/>
        <end position="416"/>
    </location>
</feature>
<keyword evidence="7 8" id="KW-0472">Membrane</keyword>
<comment type="caution">
    <text evidence="11">The sequence shown here is derived from an EMBL/GenBank/DDBJ whole genome shotgun (WGS) entry which is preliminary data.</text>
</comment>
<dbReference type="InterPro" id="IPR004501">
    <property type="entry name" value="PTS_EIIC_3"/>
</dbReference>
<dbReference type="GO" id="GO:0009401">
    <property type="term" value="P:phosphoenolpyruvate-dependent sugar phosphotransferase system"/>
    <property type="evidence" value="ECO:0007669"/>
    <property type="project" value="InterPro"/>
</dbReference>
<dbReference type="InterPro" id="IPR051088">
    <property type="entry name" value="PTS_Sugar-EIIC/EIIB"/>
</dbReference>
<evidence type="ECO:0000256" key="8">
    <source>
        <dbReference type="PIRNR" id="PIRNR006351"/>
    </source>
</evidence>
<keyword evidence="6 9" id="KW-1133">Transmembrane helix</keyword>
<keyword evidence="2 8" id="KW-0813">Transport</keyword>
<dbReference type="EMBL" id="VUNR01000051">
    <property type="protein sequence ID" value="MSU10062.1"/>
    <property type="molecule type" value="Genomic_DNA"/>
</dbReference>
<dbReference type="Proteomes" id="UP000433181">
    <property type="component" value="Unassembled WGS sequence"/>
</dbReference>
<dbReference type="GO" id="GO:0005886">
    <property type="term" value="C:plasma membrane"/>
    <property type="evidence" value="ECO:0007669"/>
    <property type="project" value="UniProtKB-SubCell"/>
</dbReference>
<sequence>MSKNEIFNKFLAVMNRFAQIKAIIAVKDGFIMTTPFTVCGSLFLLVACLPVPGWNEFMAGIFGENWAAPLFAVCGGTFSILALIVVVCVTYKYVANEGLDGMTAAGLALAAFVIIIPPEVVLEGGQVAGNVIPKNWAGSNGIITALLVAFATSYIYCYCVKNHIGIKMPESVPGGVVRAFEALTPGFLVFLLASIVWGICHFAGNTSAPELVFTVIQVPLQSLTDTLAGGIIIEGLHSLLFWAGIHGPNVVNGVVTPMLLANALDNQALLDAGQTLIGNPNAKLITAQVDMFAKAGGCGMTMGLVIAAYLTAKSEQLRSLNKMATVPSLFNINEPIIFGLPIVFNGYMLIPFILVPIIAVTITYFAMVIGFMSPMGAVQVPWTAPPIIAGLLLAGWQGAVVQIITLAISVLVYLPFTRRMDKEMQKEEAEQAA</sequence>
<feature type="transmembrane region" description="Helical" evidence="9">
    <location>
        <begin position="30"/>
        <end position="54"/>
    </location>
</feature>
<organism evidence="11 12">
    <name type="scientific">Anaerovibrio slackiae</name>
    <dbReference type="NCBI Taxonomy" id="2652309"/>
    <lineage>
        <taxon>Bacteria</taxon>
        <taxon>Bacillati</taxon>
        <taxon>Bacillota</taxon>
        <taxon>Negativicutes</taxon>
        <taxon>Selenomonadales</taxon>
        <taxon>Selenomonadaceae</taxon>
        <taxon>Anaerovibrio</taxon>
    </lineage>
</organism>
<evidence type="ECO:0000256" key="9">
    <source>
        <dbReference type="SAM" id="Phobius"/>
    </source>
</evidence>
<feature type="transmembrane region" description="Helical" evidence="9">
    <location>
        <begin position="98"/>
        <end position="116"/>
    </location>
</feature>
<dbReference type="PANTHER" id="PTHR33989:SF4">
    <property type="entry name" value="PTS SYSTEM N,N'-DIACETYLCHITOBIOSE-SPECIFIC EIIC COMPONENT"/>
    <property type="match status" value="1"/>
</dbReference>
<evidence type="ECO:0000256" key="6">
    <source>
        <dbReference type="ARBA" id="ARBA00022989"/>
    </source>
</evidence>
<keyword evidence="12" id="KW-1185">Reference proteome</keyword>
<feature type="transmembrane region" description="Helical" evidence="9">
    <location>
        <begin position="180"/>
        <end position="204"/>
    </location>
</feature>
<keyword evidence="3 8" id="KW-1003">Cell membrane</keyword>
<reference evidence="11 12" key="1">
    <citation type="submission" date="2019-08" db="EMBL/GenBank/DDBJ databases">
        <title>In-depth cultivation of the pig gut microbiome towards novel bacterial diversity and tailored functional studies.</title>
        <authorList>
            <person name="Wylensek D."/>
            <person name="Hitch T.C.A."/>
            <person name="Clavel T."/>
        </authorList>
    </citation>
    <scope>NUCLEOTIDE SEQUENCE [LARGE SCALE GENOMIC DNA]</scope>
    <source>
        <strain evidence="11 12">WCA-693-APC-5D-A</strain>
    </source>
</reference>